<dbReference type="PATRIC" id="fig|480391.4.peg.1526"/>
<keyword evidence="5 7" id="KW-1133">Transmembrane helix</keyword>
<feature type="transmembrane region" description="Helical" evidence="7">
    <location>
        <begin position="211"/>
        <end position="229"/>
    </location>
</feature>
<feature type="transmembrane region" description="Helical" evidence="7">
    <location>
        <begin position="24"/>
        <end position="42"/>
    </location>
</feature>
<comment type="pathway">
    <text evidence="7">Protein modification; lipoprotein biosynthesis (diacylglyceryl transfer).</text>
</comment>
<dbReference type="NCBIfam" id="TIGR00544">
    <property type="entry name" value="lgt"/>
    <property type="match status" value="1"/>
</dbReference>
<gene>
    <name evidence="7" type="primary">lgt</name>
    <name evidence="8" type="ORF">IV88_GL001501</name>
</gene>
<evidence type="ECO:0000256" key="4">
    <source>
        <dbReference type="ARBA" id="ARBA00022692"/>
    </source>
</evidence>
<dbReference type="EC" id="2.5.1.145" evidence="7"/>
<dbReference type="GO" id="GO:0042158">
    <property type="term" value="P:lipoprotein biosynthetic process"/>
    <property type="evidence" value="ECO:0007669"/>
    <property type="project" value="UniProtKB-UniRule"/>
</dbReference>
<keyword evidence="6 7" id="KW-0472">Membrane</keyword>
<keyword evidence="2 7" id="KW-1003">Cell membrane</keyword>
<dbReference type="Pfam" id="PF01790">
    <property type="entry name" value="LGT"/>
    <property type="match status" value="1"/>
</dbReference>
<sequence>MIVSFLLGALDPIAISFGGIEIHWYGVIIASAVILATILAVREARRRRINPDDIYDMILWALPVSIISARTYYVAFQWRYYSQHPDQIVRIWDGGIAIYGALIGAGIVVYFFTRSRWIPTWLMLDVAAPVLIMAQGIGRWGNFMNQEAFGKVTSLTFLNSLHLPEFIINQMYIRGAYRTPTFLYESVWDILGFIVLISLRYIPKLFKQGEVFLTYVIWYSIGRFFIEGMRTDSLMLLGFRVSQWLSVILFIGSIIIIIWRRSKNKTNPYYLDGNQLNPNVVE</sequence>
<name>A0A0R2NRE5_9LACO</name>
<evidence type="ECO:0000313" key="9">
    <source>
        <dbReference type="Proteomes" id="UP000051249"/>
    </source>
</evidence>
<dbReference type="HAMAP" id="MF_01147">
    <property type="entry name" value="Lgt"/>
    <property type="match status" value="1"/>
</dbReference>
<feature type="binding site" evidence="7">
    <location>
        <position position="139"/>
    </location>
    <ligand>
        <name>a 1,2-diacyl-sn-glycero-3-phospho-(1'-sn-glycerol)</name>
        <dbReference type="ChEBI" id="CHEBI:64716"/>
    </ligand>
</feature>
<keyword evidence="9" id="KW-1185">Reference proteome</keyword>
<dbReference type="InterPro" id="IPR001640">
    <property type="entry name" value="Lgt"/>
</dbReference>
<comment type="caution">
    <text evidence="8">The sequence shown here is derived from an EMBL/GenBank/DDBJ whole genome shotgun (WGS) entry which is preliminary data.</text>
</comment>
<keyword evidence="3 7" id="KW-0808">Transferase</keyword>
<dbReference type="GO" id="GO:0008961">
    <property type="term" value="F:phosphatidylglycerol-prolipoprotein diacylglyceryl transferase activity"/>
    <property type="evidence" value="ECO:0007669"/>
    <property type="project" value="UniProtKB-UniRule"/>
</dbReference>
<evidence type="ECO:0000256" key="3">
    <source>
        <dbReference type="ARBA" id="ARBA00022679"/>
    </source>
</evidence>
<dbReference type="Proteomes" id="UP000051249">
    <property type="component" value="Unassembled WGS sequence"/>
</dbReference>
<accession>A0A0R2NRE5</accession>
<feature type="transmembrane region" description="Helical" evidence="7">
    <location>
        <begin position="96"/>
        <end position="113"/>
    </location>
</feature>
<dbReference type="UniPathway" id="UPA00664"/>
<comment type="function">
    <text evidence="7">Catalyzes the transfer of the diacylglyceryl group from phosphatidylglycerol to the sulfhydryl group of the N-terminal cysteine of a prolipoprotein, the first step in the formation of mature lipoproteins.</text>
</comment>
<proteinExistence type="inferred from homology"/>
<feature type="transmembrane region" description="Helical" evidence="7">
    <location>
        <begin position="241"/>
        <end position="259"/>
    </location>
</feature>
<comment type="similarity">
    <text evidence="1 7">Belongs to the Lgt family.</text>
</comment>
<feature type="transmembrane region" description="Helical" evidence="7">
    <location>
        <begin position="54"/>
        <end position="76"/>
    </location>
</feature>
<dbReference type="AlphaFoldDB" id="A0A0R2NRE5"/>
<dbReference type="EMBL" id="JQCQ01000006">
    <property type="protein sequence ID" value="KRO25738.1"/>
    <property type="molecule type" value="Genomic_DNA"/>
</dbReference>
<dbReference type="PROSITE" id="PS01311">
    <property type="entry name" value="LGT"/>
    <property type="match status" value="1"/>
</dbReference>
<evidence type="ECO:0000256" key="2">
    <source>
        <dbReference type="ARBA" id="ARBA00022475"/>
    </source>
</evidence>
<dbReference type="GO" id="GO:0005886">
    <property type="term" value="C:plasma membrane"/>
    <property type="evidence" value="ECO:0007669"/>
    <property type="project" value="UniProtKB-SubCell"/>
</dbReference>
<organism evidence="8 9">
    <name type="scientific">Pediococcus argentinicus</name>
    <dbReference type="NCBI Taxonomy" id="480391"/>
    <lineage>
        <taxon>Bacteria</taxon>
        <taxon>Bacillati</taxon>
        <taxon>Bacillota</taxon>
        <taxon>Bacilli</taxon>
        <taxon>Lactobacillales</taxon>
        <taxon>Lactobacillaceae</taxon>
        <taxon>Pediococcus</taxon>
    </lineage>
</organism>
<dbReference type="PANTHER" id="PTHR30589">
    <property type="entry name" value="PROLIPOPROTEIN DIACYLGLYCERYL TRANSFERASE"/>
    <property type="match status" value="1"/>
</dbReference>
<reference evidence="8 9" key="1">
    <citation type="journal article" date="2015" name="Genome Announc.">
        <title>Expanding the biotechnology potential of lactobacilli through comparative genomics of 213 strains and associated genera.</title>
        <authorList>
            <person name="Sun Z."/>
            <person name="Harris H.M."/>
            <person name="McCann A."/>
            <person name="Guo C."/>
            <person name="Argimon S."/>
            <person name="Zhang W."/>
            <person name="Yang X."/>
            <person name="Jeffery I.B."/>
            <person name="Cooney J.C."/>
            <person name="Kagawa T.F."/>
            <person name="Liu W."/>
            <person name="Song Y."/>
            <person name="Salvetti E."/>
            <person name="Wrobel A."/>
            <person name="Rasinkangas P."/>
            <person name="Parkhill J."/>
            <person name="Rea M.C."/>
            <person name="O'Sullivan O."/>
            <person name="Ritari J."/>
            <person name="Douillard F.P."/>
            <person name="Paul Ross R."/>
            <person name="Yang R."/>
            <person name="Briner A.E."/>
            <person name="Felis G.E."/>
            <person name="de Vos W.M."/>
            <person name="Barrangou R."/>
            <person name="Klaenhammer T.R."/>
            <person name="Caufield P.W."/>
            <person name="Cui Y."/>
            <person name="Zhang H."/>
            <person name="O'Toole P.W."/>
        </authorList>
    </citation>
    <scope>NUCLEOTIDE SEQUENCE [LARGE SCALE GENOMIC DNA]</scope>
    <source>
        <strain evidence="8 9">DSM 23026</strain>
    </source>
</reference>
<keyword evidence="4 7" id="KW-0812">Transmembrane</keyword>
<feature type="transmembrane region" description="Helical" evidence="7">
    <location>
        <begin position="181"/>
        <end position="199"/>
    </location>
</feature>
<evidence type="ECO:0000256" key="5">
    <source>
        <dbReference type="ARBA" id="ARBA00022989"/>
    </source>
</evidence>
<evidence type="ECO:0000256" key="6">
    <source>
        <dbReference type="ARBA" id="ARBA00023136"/>
    </source>
</evidence>
<evidence type="ECO:0000256" key="7">
    <source>
        <dbReference type="HAMAP-Rule" id="MF_01147"/>
    </source>
</evidence>
<feature type="transmembrane region" description="Helical" evidence="7">
    <location>
        <begin position="120"/>
        <end position="138"/>
    </location>
</feature>
<comment type="subcellular location">
    <subcellularLocation>
        <location evidence="7">Cell membrane</location>
        <topology evidence="7">Multi-pass membrane protein</topology>
    </subcellularLocation>
</comment>
<dbReference type="PANTHER" id="PTHR30589:SF0">
    <property type="entry name" value="PHOSPHATIDYLGLYCEROL--PROLIPOPROTEIN DIACYLGLYCERYL TRANSFERASE"/>
    <property type="match status" value="1"/>
</dbReference>
<protein>
    <recommendedName>
        <fullName evidence="7">Phosphatidylglycerol--prolipoprotein diacylglyceryl transferase</fullName>
        <ecNumber evidence="7">2.5.1.145</ecNumber>
    </recommendedName>
</protein>
<evidence type="ECO:0000256" key="1">
    <source>
        <dbReference type="ARBA" id="ARBA00007150"/>
    </source>
</evidence>
<comment type="catalytic activity">
    <reaction evidence="7">
        <text>L-cysteinyl-[prolipoprotein] + a 1,2-diacyl-sn-glycero-3-phospho-(1'-sn-glycerol) = an S-1,2-diacyl-sn-glyceryl-L-cysteinyl-[prolipoprotein] + sn-glycerol 1-phosphate + H(+)</text>
        <dbReference type="Rhea" id="RHEA:56712"/>
        <dbReference type="Rhea" id="RHEA-COMP:14679"/>
        <dbReference type="Rhea" id="RHEA-COMP:14680"/>
        <dbReference type="ChEBI" id="CHEBI:15378"/>
        <dbReference type="ChEBI" id="CHEBI:29950"/>
        <dbReference type="ChEBI" id="CHEBI:57685"/>
        <dbReference type="ChEBI" id="CHEBI:64716"/>
        <dbReference type="ChEBI" id="CHEBI:140658"/>
        <dbReference type="EC" id="2.5.1.145"/>
    </reaction>
</comment>
<evidence type="ECO:0000313" key="8">
    <source>
        <dbReference type="EMBL" id="KRO25738.1"/>
    </source>
</evidence>